<organism evidence="1 2">
    <name type="scientific">Grimontia hollisae</name>
    <name type="common">Vibrio hollisae</name>
    <dbReference type="NCBI Taxonomy" id="673"/>
    <lineage>
        <taxon>Bacteria</taxon>
        <taxon>Pseudomonadati</taxon>
        <taxon>Pseudomonadota</taxon>
        <taxon>Gammaproteobacteria</taxon>
        <taxon>Vibrionales</taxon>
        <taxon>Vibrionaceae</taxon>
        <taxon>Grimontia</taxon>
    </lineage>
</organism>
<dbReference type="AlphaFoldDB" id="A0A377HNA9"/>
<name>A0A377HNA9_GRIHO</name>
<evidence type="ECO:0008006" key="3">
    <source>
        <dbReference type="Google" id="ProtNLM"/>
    </source>
</evidence>
<sequence length="31" mass="3501">MNRAIVALAAKNALIIWALLHNQTDYQDYAV</sequence>
<protein>
    <recommendedName>
        <fullName evidence="3">Transposase IS116/IS110/IS902 family</fullName>
    </recommendedName>
</protein>
<gene>
    <name evidence="1" type="ORF">NCTC11645_02113</name>
</gene>
<evidence type="ECO:0000313" key="1">
    <source>
        <dbReference type="EMBL" id="STO57720.1"/>
    </source>
</evidence>
<dbReference type="Proteomes" id="UP000254512">
    <property type="component" value="Unassembled WGS sequence"/>
</dbReference>
<dbReference type="EMBL" id="UGHD01000002">
    <property type="protein sequence ID" value="STO57720.1"/>
    <property type="molecule type" value="Genomic_DNA"/>
</dbReference>
<accession>A0A377HNA9</accession>
<evidence type="ECO:0000313" key="2">
    <source>
        <dbReference type="Proteomes" id="UP000254512"/>
    </source>
</evidence>
<reference evidence="1 2" key="1">
    <citation type="submission" date="2018-06" db="EMBL/GenBank/DDBJ databases">
        <authorList>
            <consortium name="Pathogen Informatics"/>
            <person name="Doyle S."/>
        </authorList>
    </citation>
    <scope>NUCLEOTIDE SEQUENCE [LARGE SCALE GENOMIC DNA]</scope>
    <source>
        <strain evidence="1 2">NCTC11645</strain>
    </source>
</reference>
<proteinExistence type="predicted"/>